<feature type="non-terminal residue" evidence="2">
    <location>
        <position position="1"/>
    </location>
</feature>
<feature type="compositionally biased region" description="Acidic residues" evidence="1">
    <location>
        <begin position="38"/>
        <end position="49"/>
    </location>
</feature>
<proteinExistence type="predicted"/>
<feature type="compositionally biased region" description="Low complexity" evidence="1">
    <location>
        <begin position="59"/>
        <end position="68"/>
    </location>
</feature>
<name>A0A7J6P6Y0_PEROL</name>
<evidence type="ECO:0000256" key="1">
    <source>
        <dbReference type="SAM" id="MobiDB-lite"/>
    </source>
</evidence>
<comment type="caution">
    <text evidence="2">The sequence shown here is derived from an EMBL/GenBank/DDBJ whole genome shotgun (WGS) entry which is preliminary data.</text>
</comment>
<reference evidence="2 3" key="1">
    <citation type="submission" date="2020-04" db="EMBL/GenBank/DDBJ databases">
        <title>Perkinsus olseni comparative genomics.</title>
        <authorList>
            <person name="Bogema D.R."/>
        </authorList>
    </citation>
    <scope>NUCLEOTIDE SEQUENCE [LARGE SCALE GENOMIC DNA]</scope>
    <source>
        <strain evidence="2 3">ATCC PRA-207</strain>
    </source>
</reference>
<feature type="region of interest" description="Disordered" evidence="1">
    <location>
        <begin position="31"/>
        <end position="112"/>
    </location>
</feature>
<feature type="compositionally biased region" description="Basic and acidic residues" evidence="1">
    <location>
        <begin position="72"/>
        <end position="81"/>
    </location>
</feature>
<feature type="compositionally biased region" description="Basic residues" evidence="1">
    <location>
        <begin position="87"/>
        <end position="112"/>
    </location>
</feature>
<keyword evidence="3" id="KW-1185">Reference proteome</keyword>
<organism evidence="2 3">
    <name type="scientific">Perkinsus olseni</name>
    <name type="common">Perkinsus atlanticus</name>
    <dbReference type="NCBI Taxonomy" id="32597"/>
    <lineage>
        <taxon>Eukaryota</taxon>
        <taxon>Sar</taxon>
        <taxon>Alveolata</taxon>
        <taxon>Perkinsozoa</taxon>
        <taxon>Perkinsea</taxon>
        <taxon>Perkinsida</taxon>
        <taxon>Perkinsidae</taxon>
        <taxon>Perkinsus</taxon>
    </lineage>
</organism>
<dbReference type="Proteomes" id="UP000553632">
    <property type="component" value="Unassembled WGS sequence"/>
</dbReference>
<dbReference type="AlphaFoldDB" id="A0A7J6P6Y0"/>
<accession>A0A7J6P6Y0</accession>
<evidence type="ECO:0000313" key="3">
    <source>
        <dbReference type="Proteomes" id="UP000553632"/>
    </source>
</evidence>
<protein>
    <submittedName>
        <fullName evidence="2">AP-3 complex subunit mu-2, variant 2</fullName>
    </submittedName>
</protein>
<evidence type="ECO:0000313" key="2">
    <source>
        <dbReference type="EMBL" id="KAF4691903.1"/>
    </source>
</evidence>
<sequence length="112" mass="12935">IAKQHGVDNETPPEFHCGLLQQRLEGGRNLWKPLSCEDPPDEAETDEDEQLKAQRYDTESSSSDTNTEYDSEQERRRDERCAGIVTAKRRHQKERTLGRKVGRHHHHHPALG</sequence>
<dbReference type="EMBL" id="JABANO010039541">
    <property type="protein sequence ID" value="KAF4691903.1"/>
    <property type="molecule type" value="Genomic_DNA"/>
</dbReference>
<gene>
    <name evidence="2" type="primary">AP3M2_7</name>
    <name evidence="2" type="ORF">FOZ63_022521</name>
</gene>